<dbReference type="AlphaFoldDB" id="A0A5N6QD13"/>
<accession>A0A5N6QD13</accession>
<dbReference type="EMBL" id="CM017321">
    <property type="protein sequence ID" value="KAE7996093.1"/>
    <property type="molecule type" value="Genomic_DNA"/>
</dbReference>
<name>A0A5N6QD13_9ROSI</name>
<protein>
    <submittedName>
        <fullName evidence="1">Uncharacterized protein</fullName>
    </submittedName>
</protein>
<reference evidence="1 2" key="1">
    <citation type="submission" date="2019-06" db="EMBL/GenBank/DDBJ databases">
        <title>A chromosomal-level reference genome of Carpinus fangiana (Coryloideae, Betulaceae).</title>
        <authorList>
            <person name="Yang X."/>
            <person name="Wang Z."/>
            <person name="Zhang L."/>
            <person name="Hao G."/>
            <person name="Liu J."/>
            <person name="Yang Y."/>
        </authorList>
    </citation>
    <scope>NUCLEOTIDE SEQUENCE [LARGE SCALE GENOMIC DNA]</scope>
    <source>
        <strain evidence="1">Cfa_2016G</strain>
        <tissue evidence="1">Leaf</tissue>
    </source>
</reference>
<organism evidence="1 2">
    <name type="scientific">Carpinus fangiana</name>
    <dbReference type="NCBI Taxonomy" id="176857"/>
    <lineage>
        <taxon>Eukaryota</taxon>
        <taxon>Viridiplantae</taxon>
        <taxon>Streptophyta</taxon>
        <taxon>Embryophyta</taxon>
        <taxon>Tracheophyta</taxon>
        <taxon>Spermatophyta</taxon>
        <taxon>Magnoliopsida</taxon>
        <taxon>eudicotyledons</taxon>
        <taxon>Gunneridae</taxon>
        <taxon>Pentapetalae</taxon>
        <taxon>rosids</taxon>
        <taxon>fabids</taxon>
        <taxon>Fagales</taxon>
        <taxon>Betulaceae</taxon>
        <taxon>Carpinus</taxon>
    </lineage>
</organism>
<sequence>MFGRRGHRLYFLNAGRESSRWLWIVHSLTTMIRKKRRDADPTEDPALEPTLKPVLDRALNSMEELVLKYGGVISAPLMKIKRCPFCCIVELQMWSMSKLVTQRWRRGMSLPTQTQIGM</sequence>
<keyword evidence="2" id="KW-1185">Reference proteome</keyword>
<evidence type="ECO:0000313" key="2">
    <source>
        <dbReference type="Proteomes" id="UP000327013"/>
    </source>
</evidence>
<gene>
    <name evidence="1" type="ORF">FH972_000841</name>
</gene>
<evidence type="ECO:0000313" key="1">
    <source>
        <dbReference type="EMBL" id="KAE7996093.1"/>
    </source>
</evidence>
<dbReference type="Proteomes" id="UP000327013">
    <property type="component" value="Chromosome 1"/>
</dbReference>
<proteinExistence type="predicted"/>